<keyword evidence="2" id="KW-0479">Metal-binding</keyword>
<dbReference type="InterPro" id="IPR050377">
    <property type="entry name" value="Radical_SAM_PqqE_MftC-like"/>
</dbReference>
<accession>A0A382SA63</accession>
<dbReference type="EMBL" id="UINC01127569">
    <property type="protein sequence ID" value="SVD06773.1"/>
    <property type="molecule type" value="Genomic_DNA"/>
</dbReference>
<proteinExistence type="predicted"/>
<evidence type="ECO:0000256" key="2">
    <source>
        <dbReference type="ARBA" id="ARBA00022723"/>
    </source>
</evidence>
<dbReference type="GO" id="GO:0046872">
    <property type="term" value="F:metal ion binding"/>
    <property type="evidence" value="ECO:0007669"/>
    <property type="project" value="UniProtKB-KW"/>
</dbReference>
<evidence type="ECO:0000256" key="1">
    <source>
        <dbReference type="ARBA" id="ARBA00022691"/>
    </source>
</evidence>
<evidence type="ECO:0000256" key="4">
    <source>
        <dbReference type="ARBA" id="ARBA00023014"/>
    </source>
</evidence>
<organism evidence="6">
    <name type="scientific">marine metagenome</name>
    <dbReference type="NCBI Taxonomy" id="408172"/>
    <lineage>
        <taxon>unclassified sequences</taxon>
        <taxon>metagenomes</taxon>
        <taxon>ecological metagenomes</taxon>
    </lineage>
</organism>
<dbReference type="CDD" id="cd01335">
    <property type="entry name" value="Radical_SAM"/>
    <property type="match status" value="1"/>
</dbReference>
<dbReference type="SUPFAM" id="SSF102114">
    <property type="entry name" value="Radical SAM enzymes"/>
    <property type="match status" value="1"/>
</dbReference>
<dbReference type="GO" id="GO:0003824">
    <property type="term" value="F:catalytic activity"/>
    <property type="evidence" value="ECO:0007669"/>
    <property type="project" value="InterPro"/>
</dbReference>
<dbReference type="InterPro" id="IPR007197">
    <property type="entry name" value="rSAM"/>
</dbReference>
<dbReference type="InterPro" id="IPR013785">
    <property type="entry name" value="Aldolase_TIM"/>
</dbReference>
<keyword evidence="4" id="KW-0411">Iron-sulfur</keyword>
<reference evidence="6" key="1">
    <citation type="submission" date="2018-05" db="EMBL/GenBank/DDBJ databases">
        <authorList>
            <person name="Lanie J.A."/>
            <person name="Ng W.-L."/>
            <person name="Kazmierczak K.M."/>
            <person name="Andrzejewski T.M."/>
            <person name="Davidsen T.M."/>
            <person name="Wayne K.J."/>
            <person name="Tettelin H."/>
            <person name="Glass J.I."/>
            <person name="Rusch D."/>
            <person name="Podicherti R."/>
            <person name="Tsui H.-C.T."/>
            <person name="Winkler M.E."/>
        </authorList>
    </citation>
    <scope>NUCLEOTIDE SEQUENCE</scope>
</reference>
<keyword evidence="3" id="KW-0408">Iron</keyword>
<feature type="non-terminal residue" evidence="6">
    <location>
        <position position="242"/>
    </location>
</feature>
<gene>
    <name evidence="6" type="ORF">METZ01_LOCUS359627</name>
</gene>
<dbReference type="AlphaFoldDB" id="A0A382SA63"/>
<dbReference type="PANTHER" id="PTHR11228:SF7">
    <property type="entry name" value="PQQA PEPTIDE CYCLASE"/>
    <property type="match status" value="1"/>
</dbReference>
<evidence type="ECO:0000259" key="5">
    <source>
        <dbReference type="Pfam" id="PF04055"/>
    </source>
</evidence>
<dbReference type="PANTHER" id="PTHR11228">
    <property type="entry name" value="RADICAL SAM DOMAIN PROTEIN"/>
    <property type="match status" value="1"/>
</dbReference>
<keyword evidence="1" id="KW-0949">S-adenosyl-L-methionine</keyword>
<evidence type="ECO:0000256" key="3">
    <source>
        <dbReference type="ARBA" id="ARBA00023004"/>
    </source>
</evidence>
<dbReference type="Gene3D" id="3.20.20.70">
    <property type="entry name" value="Aldolase class I"/>
    <property type="match status" value="1"/>
</dbReference>
<dbReference type="InterPro" id="IPR058240">
    <property type="entry name" value="rSAM_sf"/>
</dbReference>
<name>A0A382SA63_9ZZZZ</name>
<sequence>MSNFKRLEIDFTGWFCPINNHVFLIDMDGKLHSGVCAENIHCTKAKPWWNLKELVLNTSNNNMCTFRRGNCFCASDIKVHKAIDKDTYDWFKNNWPDKNADLSFATTDDKIISVGTPELECQEVHFHIGKRCNFDCSYCPPWVHNNFSPHASLEQFKQALNLIDPYVLQKRRKLIITGGEPTLNPLLSEMIHYGHELNYWVEVNTNGTASLTKLTELASLKVHLMITFHSGFSNKKLMEKIG</sequence>
<dbReference type="SFLD" id="SFLDS00029">
    <property type="entry name" value="Radical_SAM"/>
    <property type="match status" value="1"/>
</dbReference>
<protein>
    <recommendedName>
        <fullName evidence="5">Radical SAM core domain-containing protein</fullName>
    </recommendedName>
</protein>
<dbReference type="Pfam" id="PF04055">
    <property type="entry name" value="Radical_SAM"/>
    <property type="match status" value="1"/>
</dbReference>
<dbReference type="GO" id="GO:0051536">
    <property type="term" value="F:iron-sulfur cluster binding"/>
    <property type="evidence" value="ECO:0007669"/>
    <property type="project" value="UniProtKB-KW"/>
</dbReference>
<feature type="domain" description="Radical SAM core" evidence="5">
    <location>
        <begin position="128"/>
        <end position="233"/>
    </location>
</feature>
<evidence type="ECO:0000313" key="6">
    <source>
        <dbReference type="EMBL" id="SVD06773.1"/>
    </source>
</evidence>